<dbReference type="PANTHER" id="PTHR24148:SF78">
    <property type="entry name" value="HETEROKARYON INCOMPATIBILITY DOMAIN-CONTAINING PROTEIN"/>
    <property type="match status" value="1"/>
</dbReference>
<dbReference type="AlphaFoldDB" id="A0AAJ0HG59"/>
<evidence type="ECO:0000313" key="3">
    <source>
        <dbReference type="Proteomes" id="UP001275084"/>
    </source>
</evidence>
<feature type="region of interest" description="Disordered" evidence="1">
    <location>
        <begin position="19"/>
        <end position="43"/>
    </location>
</feature>
<gene>
    <name evidence="2" type="ORF">B0T25DRAFT_583012</name>
</gene>
<dbReference type="PANTHER" id="PTHR24148">
    <property type="entry name" value="ANKYRIN REPEAT DOMAIN-CONTAINING PROTEIN 39 HOMOLOG-RELATED"/>
    <property type="match status" value="1"/>
</dbReference>
<evidence type="ECO:0000256" key="1">
    <source>
        <dbReference type="SAM" id="MobiDB-lite"/>
    </source>
</evidence>
<reference evidence="2" key="2">
    <citation type="submission" date="2023-06" db="EMBL/GenBank/DDBJ databases">
        <authorList>
            <consortium name="Lawrence Berkeley National Laboratory"/>
            <person name="Haridas S."/>
            <person name="Hensen N."/>
            <person name="Bonometti L."/>
            <person name="Westerberg I."/>
            <person name="Brannstrom I.O."/>
            <person name="Guillou S."/>
            <person name="Cros-Aarteil S."/>
            <person name="Calhoun S."/>
            <person name="Kuo A."/>
            <person name="Mondo S."/>
            <person name="Pangilinan J."/>
            <person name="Riley R."/>
            <person name="Labutti K."/>
            <person name="Andreopoulos B."/>
            <person name="Lipzen A."/>
            <person name="Chen C."/>
            <person name="Yanf M."/>
            <person name="Daum C."/>
            <person name="Ng V."/>
            <person name="Clum A."/>
            <person name="Steindorff A."/>
            <person name="Ohm R."/>
            <person name="Martin F."/>
            <person name="Silar P."/>
            <person name="Natvig D."/>
            <person name="Lalanne C."/>
            <person name="Gautier V."/>
            <person name="Ament-Velasquez S.L."/>
            <person name="Kruys A."/>
            <person name="Hutchinson M.I."/>
            <person name="Powell A.J."/>
            <person name="Barry K."/>
            <person name="Miller A.N."/>
            <person name="Grigoriev I.V."/>
            <person name="Debuchy R."/>
            <person name="Gladieux P."/>
            <person name="Thoren M.H."/>
            <person name="Johannesson H."/>
        </authorList>
    </citation>
    <scope>NUCLEOTIDE SEQUENCE</scope>
    <source>
        <strain evidence="2">CBS 955.72</strain>
    </source>
</reference>
<dbReference type="EMBL" id="JAUIQD010000005">
    <property type="protein sequence ID" value="KAK3350224.1"/>
    <property type="molecule type" value="Genomic_DNA"/>
</dbReference>
<reference evidence="2" key="1">
    <citation type="journal article" date="2023" name="Mol. Phylogenet. Evol.">
        <title>Genome-scale phylogeny and comparative genomics of the fungal order Sordariales.</title>
        <authorList>
            <person name="Hensen N."/>
            <person name="Bonometti L."/>
            <person name="Westerberg I."/>
            <person name="Brannstrom I.O."/>
            <person name="Guillou S."/>
            <person name="Cros-Aarteil S."/>
            <person name="Calhoun S."/>
            <person name="Haridas S."/>
            <person name="Kuo A."/>
            <person name="Mondo S."/>
            <person name="Pangilinan J."/>
            <person name="Riley R."/>
            <person name="LaButti K."/>
            <person name="Andreopoulos B."/>
            <person name="Lipzen A."/>
            <person name="Chen C."/>
            <person name="Yan M."/>
            <person name="Daum C."/>
            <person name="Ng V."/>
            <person name="Clum A."/>
            <person name="Steindorff A."/>
            <person name="Ohm R.A."/>
            <person name="Martin F."/>
            <person name="Silar P."/>
            <person name="Natvig D.O."/>
            <person name="Lalanne C."/>
            <person name="Gautier V."/>
            <person name="Ament-Velasquez S.L."/>
            <person name="Kruys A."/>
            <person name="Hutchinson M.I."/>
            <person name="Powell A.J."/>
            <person name="Barry K."/>
            <person name="Miller A.N."/>
            <person name="Grigoriev I.V."/>
            <person name="Debuchy R."/>
            <person name="Gladieux P."/>
            <person name="Hiltunen Thoren M."/>
            <person name="Johannesson H."/>
        </authorList>
    </citation>
    <scope>NUCLEOTIDE SEQUENCE</scope>
    <source>
        <strain evidence="2">CBS 955.72</strain>
    </source>
</reference>
<organism evidence="2 3">
    <name type="scientific">Lasiosphaeria hispida</name>
    <dbReference type="NCBI Taxonomy" id="260671"/>
    <lineage>
        <taxon>Eukaryota</taxon>
        <taxon>Fungi</taxon>
        <taxon>Dikarya</taxon>
        <taxon>Ascomycota</taxon>
        <taxon>Pezizomycotina</taxon>
        <taxon>Sordariomycetes</taxon>
        <taxon>Sordariomycetidae</taxon>
        <taxon>Sordariales</taxon>
        <taxon>Lasiosphaeriaceae</taxon>
        <taxon>Lasiosphaeria</taxon>
    </lineage>
</organism>
<evidence type="ECO:0000313" key="2">
    <source>
        <dbReference type="EMBL" id="KAK3350224.1"/>
    </source>
</evidence>
<protein>
    <recommendedName>
        <fullName evidence="4">Heterokaryon incompatibility domain-containing protein</fullName>
    </recommendedName>
</protein>
<dbReference type="Proteomes" id="UP001275084">
    <property type="component" value="Unassembled WGS sequence"/>
</dbReference>
<name>A0AAJ0HG59_9PEZI</name>
<proteinExistence type="predicted"/>
<dbReference type="InterPro" id="IPR052895">
    <property type="entry name" value="HetReg/Transcr_Mod"/>
</dbReference>
<sequence>MGHVLSKLLPANHHKIQEATGACETGDTVPAAEEQTPRPYAYSPLPKGSIRILALPHDDPDAPLQCQLIDHVLHGPDERPDLYEALSYVWGSSYKVHSISIGPNSCPSRPVSMLRFCDLAAMHVDWRHTYQPRGPSIFRTVSYSIEPSGEISLGLRQLHELLGMYRGHDATDSRDKIFALLGTC</sequence>
<evidence type="ECO:0008006" key="4">
    <source>
        <dbReference type="Google" id="ProtNLM"/>
    </source>
</evidence>
<keyword evidence="3" id="KW-1185">Reference proteome</keyword>
<comment type="caution">
    <text evidence="2">The sequence shown here is derived from an EMBL/GenBank/DDBJ whole genome shotgun (WGS) entry which is preliminary data.</text>
</comment>
<accession>A0AAJ0HG59</accession>